<keyword evidence="4" id="KW-1185">Reference proteome</keyword>
<evidence type="ECO:0000256" key="1">
    <source>
        <dbReference type="SAM" id="MobiDB-lite"/>
    </source>
</evidence>
<name>A0A1Y2C0X5_9FUNG</name>
<dbReference type="GO" id="GO:0005524">
    <property type="term" value="F:ATP binding"/>
    <property type="evidence" value="ECO:0007669"/>
    <property type="project" value="InterPro"/>
</dbReference>
<feature type="region of interest" description="Disordered" evidence="1">
    <location>
        <begin position="1"/>
        <end position="31"/>
    </location>
</feature>
<dbReference type="GO" id="GO:0004672">
    <property type="term" value="F:protein kinase activity"/>
    <property type="evidence" value="ECO:0007669"/>
    <property type="project" value="InterPro"/>
</dbReference>
<gene>
    <name evidence="3" type="ORF">BCR33DRAFT_356201</name>
</gene>
<dbReference type="InterPro" id="IPR000719">
    <property type="entry name" value="Prot_kinase_dom"/>
</dbReference>
<dbReference type="InterPro" id="IPR011009">
    <property type="entry name" value="Kinase-like_dom_sf"/>
</dbReference>
<reference evidence="3 4" key="1">
    <citation type="submission" date="2016-07" db="EMBL/GenBank/DDBJ databases">
        <title>Pervasive Adenine N6-methylation of Active Genes in Fungi.</title>
        <authorList>
            <consortium name="DOE Joint Genome Institute"/>
            <person name="Mondo S.J."/>
            <person name="Dannebaum R.O."/>
            <person name="Kuo R.C."/>
            <person name="Labutti K."/>
            <person name="Haridas S."/>
            <person name="Kuo A."/>
            <person name="Salamov A."/>
            <person name="Ahrendt S.R."/>
            <person name="Lipzen A."/>
            <person name="Sullivan W."/>
            <person name="Andreopoulos W.B."/>
            <person name="Clum A."/>
            <person name="Lindquist E."/>
            <person name="Daum C."/>
            <person name="Ramamoorthy G.K."/>
            <person name="Gryganskyi A."/>
            <person name="Culley D."/>
            <person name="Magnuson J.K."/>
            <person name="James T.Y."/>
            <person name="O'Malley M.A."/>
            <person name="Stajich J.E."/>
            <person name="Spatafora J.W."/>
            <person name="Visel A."/>
            <person name="Grigoriev I.V."/>
        </authorList>
    </citation>
    <scope>NUCLEOTIDE SEQUENCE [LARGE SCALE GENOMIC DNA]</scope>
    <source>
        <strain evidence="3 4">JEL800</strain>
    </source>
</reference>
<evidence type="ECO:0000259" key="2">
    <source>
        <dbReference type="PROSITE" id="PS50011"/>
    </source>
</evidence>
<evidence type="ECO:0000313" key="4">
    <source>
        <dbReference type="Proteomes" id="UP000193642"/>
    </source>
</evidence>
<protein>
    <recommendedName>
        <fullName evidence="2">Protein kinase domain-containing protein</fullName>
    </recommendedName>
</protein>
<dbReference type="SUPFAM" id="SSF56112">
    <property type="entry name" value="Protein kinase-like (PK-like)"/>
    <property type="match status" value="1"/>
</dbReference>
<dbReference type="AlphaFoldDB" id="A0A1Y2C0X5"/>
<dbReference type="STRING" id="329046.A0A1Y2C0X5"/>
<feature type="domain" description="Protein kinase" evidence="2">
    <location>
        <begin position="350"/>
        <end position="489"/>
    </location>
</feature>
<dbReference type="PROSITE" id="PS50011">
    <property type="entry name" value="PROTEIN_KINASE_DOM"/>
    <property type="match status" value="1"/>
</dbReference>
<organism evidence="3 4">
    <name type="scientific">Rhizoclosmatium globosum</name>
    <dbReference type="NCBI Taxonomy" id="329046"/>
    <lineage>
        <taxon>Eukaryota</taxon>
        <taxon>Fungi</taxon>
        <taxon>Fungi incertae sedis</taxon>
        <taxon>Chytridiomycota</taxon>
        <taxon>Chytridiomycota incertae sedis</taxon>
        <taxon>Chytridiomycetes</taxon>
        <taxon>Chytridiales</taxon>
        <taxon>Chytriomycetaceae</taxon>
        <taxon>Rhizoclosmatium</taxon>
    </lineage>
</organism>
<dbReference type="EMBL" id="MCGO01000034">
    <property type="protein sequence ID" value="ORY40670.1"/>
    <property type="molecule type" value="Genomic_DNA"/>
</dbReference>
<dbReference type="Proteomes" id="UP000193642">
    <property type="component" value="Unassembled WGS sequence"/>
</dbReference>
<evidence type="ECO:0000313" key="3">
    <source>
        <dbReference type="EMBL" id="ORY40670.1"/>
    </source>
</evidence>
<dbReference type="OrthoDB" id="2144408at2759"/>
<comment type="caution">
    <text evidence="3">The sequence shown here is derived from an EMBL/GenBank/DDBJ whole genome shotgun (WGS) entry which is preliminary data.</text>
</comment>
<accession>A0A1Y2C0X5</accession>
<sequence length="489" mass="55416">MHLNDKDQTSPEDARMRQELARKKAESKAQQLRTRLFHTTTATDKTGTTVVFDTHLSFEDLLHTVPAACGKRDTNITNPTNIIPIYPRSCETFVPWPSFAEEVYEFSESYLKDCFGLVSEITMNQMKVFQRGINAGCERDVESSLESSTFAVLVELLGLMGIGSSFFRGDGDSSVILEPDYTWKLLTHPNCNLPIEVKPFWLFPEQVDLAAQYEKDLSTSKDPPVITESVTVQALNQMYVYMSLNSCRYAALTTQHELHCFKRCGASNVQISSPIPLAGIMHLDHHLSYFECWLFMLYNARQRGITASHSDSASSNSFAEYNLQSLEPIHAPFQSLYYHLREINANQIRFTETHAFAKGAVGTVITGDFHNQPGLKFKLYDVYHDPLYVDISMKEVAMYKTLESLQGTIIPMFYGYFNYHGILVIAMEDCGVPITVEEYPFFELRVGTCVTALHALGVHHQDLEARDGLYPNILKSQCGTKIRIIDFHL</sequence>
<feature type="compositionally biased region" description="Basic and acidic residues" evidence="1">
    <location>
        <begin position="1"/>
        <end position="27"/>
    </location>
</feature>
<proteinExistence type="predicted"/>